<evidence type="ECO:0000313" key="5">
    <source>
        <dbReference type="Proteomes" id="UP000218022"/>
    </source>
</evidence>
<dbReference type="Pfam" id="PF14200">
    <property type="entry name" value="RicinB_lectin_2"/>
    <property type="match status" value="2"/>
</dbReference>
<dbReference type="Gene3D" id="2.80.10.50">
    <property type="match status" value="3"/>
</dbReference>
<gene>
    <name evidence="4" type="ORF">BWP39_30335</name>
</gene>
<dbReference type="CDD" id="cd00161">
    <property type="entry name" value="beta-trefoil_Ricin-like"/>
    <property type="match status" value="1"/>
</dbReference>
<proteinExistence type="inferred from homology"/>
<dbReference type="InterPro" id="IPR035992">
    <property type="entry name" value="Ricin_B-like_lectins"/>
</dbReference>
<dbReference type="GO" id="GO:0005975">
    <property type="term" value="P:carbohydrate metabolic process"/>
    <property type="evidence" value="ECO:0007669"/>
    <property type="project" value="InterPro"/>
</dbReference>
<keyword evidence="2" id="KW-0732">Signal</keyword>
<comment type="caution">
    <text evidence="4">The sequence shown here is derived from an EMBL/GenBank/DDBJ whole genome shotgun (WGS) entry which is preliminary data.</text>
</comment>
<dbReference type="PANTHER" id="PTHR10963:SF55">
    <property type="entry name" value="GLYCOSIDE HYDROLASE FAMILY 16 PROTEIN"/>
    <property type="match status" value="1"/>
</dbReference>
<feature type="signal peptide" evidence="2">
    <location>
        <begin position="1"/>
        <end position="38"/>
    </location>
</feature>
<dbReference type="InterPro" id="IPR000772">
    <property type="entry name" value="Ricin_B_lectin"/>
</dbReference>
<dbReference type="PROSITE" id="PS50231">
    <property type="entry name" value="RICIN_B_LECTIN"/>
    <property type="match status" value="1"/>
</dbReference>
<dbReference type="OrthoDB" id="9809583at2"/>
<dbReference type="EMBL" id="MTZV01000006">
    <property type="protein sequence ID" value="PCE23985.1"/>
    <property type="molecule type" value="Genomic_DNA"/>
</dbReference>
<protein>
    <recommendedName>
        <fullName evidence="3">GH16 domain-containing protein</fullName>
    </recommendedName>
</protein>
<dbReference type="PANTHER" id="PTHR10963">
    <property type="entry name" value="GLYCOSYL HYDROLASE-RELATED"/>
    <property type="match status" value="1"/>
</dbReference>
<dbReference type="InterPro" id="IPR000757">
    <property type="entry name" value="Beta-glucanase-like"/>
</dbReference>
<reference evidence="4 5" key="1">
    <citation type="submission" date="2017-01" db="EMBL/GenBank/DDBJ databases">
        <title>Whole-Genome Shotgun Sequencing of Two beta-Proteobacterial Species in Search of the Bulgecin Biosynthetic Cluster.</title>
        <authorList>
            <person name="Horsman M.E."/>
            <person name="Marous D.R."/>
            <person name="Li R."/>
            <person name="Oliver R.A."/>
            <person name="Byun B."/>
            <person name="Emrich S.J."/>
            <person name="Boggess B."/>
            <person name="Townsend C.A."/>
            <person name="Mobashery S."/>
        </authorList>
    </citation>
    <scope>NUCLEOTIDE SEQUENCE [LARGE SCALE GENOMIC DNA]</scope>
    <source>
        <strain evidence="4 5">ATCC 31363</strain>
    </source>
</reference>
<dbReference type="PROSITE" id="PS51762">
    <property type="entry name" value="GH16_2"/>
    <property type="match status" value="1"/>
</dbReference>
<dbReference type="Gene3D" id="2.60.120.200">
    <property type="match status" value="1"/>
</dbReference>
<organism evidence="4 5">
    <name type="scientific">Paraburkholderia acidicola</name>
    <dbReference type="NCBI Taxonomy" id="1912599"/>
    <lineage>
        <taxon>Bacteria</taxon>
        <taxon>Pseudomonadati</taxon>
        <taxon>Pseudomonadota</taxon>
        <taxon>Betaproteobacteria</taxon>
        <taxon>Burkholderiales</taxon>
        <taxon>Burkholderiaceae</taxon>
        <taxon>Paraburkholderia</taxon>
    </lineage>
</organism>
<dbReference type="Pfam" id="PF00722">
    <property type="entry name" value="Glyco_hydro_16"/>
    <property type="match status" value="1"/>
</dbReference>
<accession>A0A2A4ET03</accession>
<dbReference type="CDD" id="cd08023">
    <property type="entry name" value="GH16_laminarinase_like"/>
    <property type="match status" value="1"/>
</dbReference>
<name>A0A2A4ET03_9BURK</name>
<sequence>MIDSSGITSSKRSRTIRALCTVSSTLALLITTSAPLHAQTWTIQWSDEFNGAAGAAPDSTKWTYDTGGGGWGNGELETYCSPYSRTAPCDPNSSNIYQDGSGNLIIKAINNGGTWTSGRMNTSGKEAFQYGRIEARMKLQVADGFWPAFWMLGNNIGSVGWPASGEQDIMEWVQSYGPNKTSSTVHGPGYSGANGIGSQFTFPNGGRVDDTSYHTYGVIWTQNMMQFYRDNPEQPYFTITPSNIPAGTQWVFNQPFYVLLNLAIGGGGFPGTTDGSTPSTGTILVDYVRVYQPGSAIDSSAWYTVSNQNSGACVDAASWGTANGTVAQQWSCGGSQYNQEWQLTPTDSGYYTITNRNAALVWDVTGGPSATASGALIQLWASGGGTNQQWMPVSNGNGTYKFVARNSGLCLDVPSASTANGVQLQQYTCNGSAAQSFVLTQQP</sequence>
<evidence type="ECO:0000259" key="3">
    <source>
        <dbReference type="PROSITE" id="PS51762"/>
    </source>
</evidence>
<dbReference type="InterPro" id="IPR013320">
    <property type="entry name" value="ConA-like_dom_sf"/>
</dbReference>
<evidence type="ECO:0000256" key="2">
    <source>
        <dbReference type="SAM" id="SignalP"/>
    </source>
</evidence>
<dbReference type="RefSeq" id="WP_096725859.1">
    <property type="nucleotide sequence ID" value="NZ_MTZV01000006.1"/>
</dbReference>
<evidence type="ECO:0000256" key="1">
    <source>
        <dbReference type="ARBA" id="ARBA00006865"/>
    </source>
</evidence>
<dbReference type="GO" id="GO:0004553">
    <property type="term" value="F:hydrolase activity, hydrolyzing O-glycosyl compounds"/>
    <property type="evidence" value="ECO:0007669"/>
    <property type="project" value="InterPro"/>
</dbReference>
<feature type="domain" description="GH16" evidence="3">
    <location>
        <begin position="2"/>
        <end position="296"/>
    </location>
</feature>
<dbReference type="AlphaFoldDB" id="A0A2A4ET03"/>
<dbReference type="Proteomes" id="UP000218022">
    <property type="component" value="Unassembled WGS sequence"/>
</dbReference>
<dbReference type="SUPFAM" id="SSF49899">
    <property type="entry name" value="Concanavalin A-like lectins/glucanases"/>
    <property type="match status" value="1"/>
</dbReference>
<dbReference type="InterPro" id="IPR050546">
    <property type="entry name" value="Glycosyl_Hydrlase_16"/>
</dbReference>
<dbReference type="SMART" id="SM00458">
    <property type="entry name" value="RICIN"/>
    <property type="match status" value="1"/>
</dbReference>
<feature type="chain" id="PRO_5012133049" description="GH16 domain-containing protein" evidence="2">
    <location>
        <begin position="39"/>
        <end position="443"/>
    </location>
</feature>
<dbReference type="SUPFAM" id="SSF50370">
    <property type="entry name" value="Ricin B-like lectins"/>
    <property type="match status" value="1"/>
</dbReference>
<comment type="similarity">
    <text evidence="1">Belongs to the glycosyl hydrolase 16 family.</text>
</comment>
<evidence type="ECO:0000313" key="4">
    <source>
        <dbReference type="EMBL" id="PCE23985.1"/>
    </source>
</evidence>